<dbReference type="Proteomes" id="UP000324832">
    <property type="component" value="Unassembled WGS sequence"/>
</dbReference>
<keyword evidence="3" id="KW-1185">Reference proteome</keyword>
<evidence type="ECO:0000313" key="2">
    <source>
        <dbReference type="EMBL" id="VVD03704.1"/>
    </source>
</evidence>
<accession>A0A5E4R321</accession>
<sequence>MKLSDNGIGENSRLILQASCEEPDNSATATKKEKRQNDEIGTSHYVYRNARKQEQVAPVEEPQEDEKSRGPDEYRPGQVISLNVQELLDLQPERKAPLPSNQQLQQIYANPQPEHKQNLQPFYYVDPQASRQVSLHPSHAVITRPHFSANGGEASVGAALAVSDSGANTPEIYDQDLFALLGHSARQDDRQRQSYTQTEAPQVVSTVAPQYQQIDQYVTKPSKKPTKLRPKIHYNQPQSTTSQQYLIETTNVQPQYRPAPQNQRVAQTIRYVQAQTVPQQQLYERPESQGLKVIPAPKLQNLAPTYRVAPQYQQIQQEATPKQYRVIDIPRPQIRQDQPRVIQERPITYLKRFPEPEKVREQQNYQEITPAQRPYQLNDQYYLRPIYRTNEGRRYETPQFPLKEQRIESTKTPLSAIYVSKNIAPKKAYRPVVRIDPQASNQQSQVNAYRDVPYRIEQSNVQQVSSEQPRQSLEEQRVQLPPPKNNKAYTPEEFEALLSAGYSVTPIPVGQVGTQNIEQQVQPQQQAQSRSFAEPQYYRRPLYTRRHQYLPLRGDEAP</sequence>
<organism evidence="2 3">
    <name type="scientific">Leptidea sinapis</name>
    <dbReference type="NCBI Taxonomy" id="189913"/>
    <lineage>
        <taxon>Eukaryota</taxon>
        <taxon>Metazoa</taxon>
        <taxon>Ecdysozoa</taxon>
        <taxon>Arthropoda</taxon>
        <taxon>Hexapoda</taxon>
        <taxon>Insecta</taxon>
        <taxon>Pterygota</taxon>
        <taxon>Neoptera</taxon>
        <taxon>Endopterygota</taxon>
        <taxon>Lepidoptera</taxon>
        <taxon>Glossata</taxon>
        <taxon>Ditrysia</taxon>
        <taxon>Papilionoidea</taxon>
        <taxon>Pieridae</taxon>
        <taxon>Dismorphiinae</taxon>
        <taxon>Leptidea</taxon>
    </lineage>
</organism>
<evidence type="ECO:0000256" key="1">
    <source>
        <dbReference type="SAM" id="MobiDB-lite"/>
    </source>
</evidence>
<name>A0A5E4R321_9NEOP</name>
<protein>
    <submittedName>
        <fullName evidence="2">Uncharacterized protein</fullName>
    </submittedName>
</protein>
<gene>
    <name evidence="2" type="ORF">LSINAPIS_LOCUS13642</name>
</gene>
<feature type="compositionally biased region" description="Basic and acidic residues" evidence="1">
    <location>
        <begin position="65"/>
        <end position="75"/>
    </location>
</feature>
<proteinExistence type="predicted"/>
<evidence type="ECO:0000313" key="3">
    <source>
        <dbReference type="Proteomes" id="UP000324832"/>
    </source>
</evidence>
<feature type="region of interest" description="Disordered" evidence="1">
    <location>
        <begin position="17"/>
        <end position="78"/>
    </location>
</feature>
<reference evidence="2 3" key="1">
    <citation type="submission" date="2017-07" db="EMBL/GenBank/DDBJ databases">
        <authorList>
            <person name="Talla V."/>
            <person name="Backstrom N."/>
        </authorList>
    </citation>
    <scope>NUCLEOTIDE SEQUENCE [LARGE SCALE GENOMIC DNA]</scope>
</reference>
<feature type="region of interest" description="Disordered" evidence="1">
    <location>
        <begin position="460"/>
        <end position="488"/>
    </location>
</feature>
<dbReference type="EMBL" id="FZQP02006793">
    <property type="protein sequence ID" value="VVD03704.1"/>
    <property type="molecule type" value="Genomic_DNA"/>
</dbReference>
<dbReference type="AlphaFoldDB" id="A0A5E4R321"/>